<evidence type="ECO:0000256" key="3">
    <source>
        <dbReference type="ARBA" id="ARBA00022833"/>
    </source>
</evidence>
<dbReference type="InterPro" id="IPR027370">
    <property type="entry name" value="Znf-RING_euk"/>
</dbReference>
<keyword evidence="7" id="KW-1185">Reference proteome</keyword>
<reference evidence="6" key="1">
    <citation type="submission" date="2025-08" db="UniProtKB">
        <authorList>
            <consortium name="Ensembl"/>
        </authorList>
    </citation>
    <scope>IDENTIFICATION</scope>
</reference>
<sequence length="244" mass="27850">IDKNRYHPSLITVSAVALQDHIIHSHQLQDLSLADPFKSRSRNIRNIYRRVNKEMVKAVVDTGLQKKNTHQKNKEDAEKEYVLDSDPPQLTLAQKLGLVEPPSLPLTAEEWAKIKQRSIQHGDSIQPCAICREEFALQPQVPSYLCKHFFREHFTLVSLFNATHVAFRQEIVDCPICIMPLSPTARPACVFSGTSNPFPPQTVLLSCSHLFHHTCLEAFEEFSLGVHHICPLCRSYYQKKVLKC</sequence>
<evidence type="ECO:0000256" key="2">
    <source>
        <dbReference type="ARBA" id="ARBA00022771"/>
    </source>
</evidence>
<dbReference type="Proteomes" id="UP000694428">
    <property type="component" value="Unplaced"/>
</dbReference>
<proteinExistence type="predicted"/>
<evidence type="ECO:0000259" key="5">
    <source>
        <dbReference type="PROSITE" id="PS50089"/>
    </source>
</evidence>
<dbReference type="GO" id="GO:0008270">
    <property type="term" value="F:zinc ion binding"/>
    <property type="evidence" value="ECO:0007669"/>
    <property type="project" value="UniProtKB-KW"/>
</dbReference>
<dbReference type="CDD" id="cd16678">
    <property type="entry name" value="RING-H2_RNF32_rpt2"/>
    <property type="match status" value="1"/>
</dbReference>
<dbReference type="SMART" id="SM00184">
    <property type="entry name" value="RING"/>
    <property type="match status" value="1"/>
</dbReference>
<accession>A0A8C9LEW1</accession>
<keyword evidence="2 4" id="KW-0863">Zinc-finger</keyword>
<dbReference type="PANTHER" id="PTHR14991">
    <property type="entry name" value="RING FINGER PROTEIN 32"/>
    <property type="match status" value="1"/>
</dbReference>
<dbReference type="SUPFAM" id="SSF57850">
    <property type="entry name" value="RING/U-box"/>
    <property type="match status" value="1"/>
</dbReference>
<dbReference type="InterPro" id="IPR001841">
    <property type="entry name" value="Znf_RING"/>
</dbReference>
<dbReference type="InterPro" id="IPR042862">
    <property type="entry name" value="RNF32"/>
</dbReference>
<dbReference type="Pfam" id="PF13445">
    <property type="entry name" value="zf-RING_UBOX"/>
    <property type="match status" value="1"/>
</dbReference>
<dbReference type="AlphaFoldDB" id="A0A8C9LEW1"/>
<keyword evidence="3" id="KW-0862">Zinc</keyword>
<name>A0A8C9LEW1_PAVCR</name>
<evidence type="ECO:0000313" key="6">
    <source>
        <dbReference type="Ensembl" id="ENSPSTP00000022101.1"/>
    </source>
</evidence>
<feature type="domain" description="RING-type" evidence="5">
    <location>
        <begin position="174"/>
        <end position="234"/>
    </location>
</feature>
<evidence type="ECO:0000256" key="4">
    <source>
        <dbReference type="PROSITE-ProRule" id="PRU00175"/>
    </source>
</evidence>
<dbReference type="PROSITE" id="PS50089">
    <property type="entry name" value="ZF_RING_2"/>
    <property type="match status" value="1"/>
</dbReference>
<protein>
    <recommendedName>
        <fullName evidence="5">RING-type domain-containing protein</fullName>
    </recommendedName>
</protein>
<dbReference type="Gene3D" id="3.30.40.10">
    <property type="entry name" value="Zinc/RING finger domain, C3HC4 (zinc finger)"/>
    <property type="match status" value="1"/>
</dbReference>
<evidence type="ECO:0000313" key="7">
    <source>
        <dbReference type="Proteomes" id="UP000694428"/>
    </source>
</evidence>
<keyword evidence="1" id="KW-0479">Metal-binding</keyword>
<dbReference type="Ensembl" id="ENSPSTT00000023208.1">
    <property type="protein sequence ID" value="ENSPSTP00000022101.1"/>
    <property type="gene ID" value="ENSPSTG00000016191.1"/>
</dbReference>
<dbReference type="InterPro" id="IPR013083">
    <property type="entry name" value="Znf_RING/FYVE/PHD"/>
</dbReference>
<reference evidence="6" key="2">
    <citation type="submission" date="2025-09" db="UniProtKB">
        <authorList>
            <consortium name="Ensembl"/>
        </authorList>
    </citation>
    <scope>IDENTIFICATION</scope>
</reference>
<dbReference type="PANTHER" id="PTHR14991:SF0">
    <property type="entry name" value="RING FINGER PROTEIN 32"/>
    <property type="match status" value="1"/>
</dbReference>
<evidence type="ECO:0000256" key="1">
    <source>
        <dbReference type="ARBA" id="ARBA00022723"/>
    </source>
</evidence>
<organism evidence="6 7">
    <name type="scientific">Pavo cristatus</name>
    <name type="common">Indian peafowl</name>
    <name type="synonym">Blue peafowl</name>
    <dbReference type="NCBI Taxonomy" id="9049"/>
    <lineage>
        <taxon>Eukaryota</taxon>
        <taxon>Metazoa</taxon>
        <taxon>Chordata</taxon>
        <taxon>Craniata</taxon>
        <taxon>Vertebrata</taxon>
        <taxon>Euteleostomi</taxon>
        <taxon>Archelosauria</taxon>
        <taxon>Archosauria</taxon>
        <taxon>Dinosauria</taxon>
        <taxon>Saurischia</taxon>
        <taxon>Theropoda</taxon>
        <taxon>Coelurosauria</taxon>
        <taxon>Aves</taxon>
        <taxon>Neognathae</taxon>
        <taxon>Galloanserae</taxon>
        <taxon>Galliformes</taxon>
        <taxon>Phasianidae</taxon>
        <taxon>Phasianinae</taxon>
        <taxon>Pavo</taxon>
    </lineage>
</organism>